<feature type="domain" description="LTD" evidence="4">
    <location>
        <begin position="537"/>
        <end position="672"/>
    </location>
</feature>
<keyword evidence="1 3" id="KW-0732">Signal</keyword>
<evidence type="ECO:0000313" key="5">
    <source>
        <dbReference type="EMBL" id="GGG59131.1"/>
    </source>
</evidence>
<dbReference type="Pfam" id="PF08757">
    <property type="entry name" value="CotH"/>
    <property type="match status" value="1"/>
</dbReference>
<dbReference type="NCBIfam" id="TIGR04183">
    <property type="entry name" value="Por_Secre_tail"/>
    <property type="match status" value="1"/>
</dbReference>
<evidence type="ECO:0000313" key="6">
    <source>
        <dbReference type="Proteomes" id="UP000625976"/>
    </source>
</evidence>
<feature type="chain" id="PRO_5036765489" description="LTD domain-containing protein" evidence="3">
    <location>
        <begin position="20"/>
        <end position="774"/>
    </location>
</feature>
<evidence type="ECO:0000256" key="1">
    <source>
        <dbReference type="ARBA" id="ARBA00022729"/>
    </source>
</evidence>
<dbReference type="NCBIfam" id="NF041940">
    <property type="entry name" value="choice_anch_X"/>
    <property type="match status" value="1"/>
</dbReference>
<dbReference type="Proteomes" id="UP000625976">
    <property type="component" value="Unassembled WGS sequence"/>
</dbReference>
<organism evidence="5 6">
    <name type="scientific">Bizionia arctica</name>
    <dbReference type="NCBI Taxonomy" id="1495645"/>
    <lineage>
        <taxon>Bacteria</taxon>
        <taxon>Pseudomonadati</taxon>
        <taxon>Bacteroidota</taxon>
        <taxon>Flavobacteriia</taxon>
        <taxon>Flavobacteriales</taxon>
        <taxon>Flavobacteriaceae</taxon>
        <taxon>Bizionia</taxon>
    </lineage>
</organism>
<feature type="compositionally biased region" description="Gly residues" evidence="2">
    <location>
        <begin position="304"/>
        <end position="316"/>
    </location>
</feature>
<dbReference type="Pfam" id="PF18962">
    <property type="entry name" value="Por_Secre_tail"/>
    <property type="match status" value="1"/>
</dbReference>
<dbReference type="EMBL" id="BMFQ01000004">
    <property type="protein sequence ID" value="GGG59131.1"/>
    <property type="molecule type" value="Genomic_DNA"/>
</dbReference>
<evidence type="ECO:0000256" key="2">
    <source>
        <dbReference type="SAM" id="MobiDB-lite"/>
    </source>
</evidence>
<dbReference type="InterPro" id="IPR036415">
    <property type="entry name" value="Lamin_tail_dom_sf"/>
</dbReference>
<dbReference type="InterPro" id="IPR014867">
    <property type="entry name" value="Spore_coat_CotH_CotH2/3/7"/>
</dbReference>
<dbReference type="PANTHER" id="PTHR40050:SF1">
    <property type="entry name" value="INNER SPORE COAT PROTEIN H"/>
    <property type="match status" value="1"/>
</dbReference>
<keyword evidence="6" id="KW-1185">Reference proteome</keyword>
<dbReference type="InterPro" id="IPR001322">
    <property type="entry name" value="Lamin_tail_dom"/>
</dbReference>
<dbReference type="InterPro" id="IPR026444">
    <property type="entry name" value="Secre_tail"/>
</dbReference>
<gene>
    <name evidence="5" type="ORF">GCM10010976_32370</name>
</gene>
<protein>
    <recommendedName>
        <fullName evidence="4">LTD domain-containing protein</fullName>
    </recommendedName>
</protein>
<feature type="signal peptide" evidence="3">
    <location>
        <begin position="1"/>
        <end position="19"/>
    </location>
</feature>
<proteinExistence type="predicted"/>
<dbReference type="RefSeq" id="WP_188466780.1">
    <property type="nucleotide sequence ID" value="NZ_BMFQ01000004.1"/>
</dbReference>
<accession>A0A917LV09</accession>
<name>A0A917LV09_9FLAO</name>
<reference evidence="5" key="1">
    <citation type="journal article" date="2014" name="Int. J. Syst. Evol. Microbiol.">
        <title>Complete genome sequence of Corynebacterium casei LMG S-19264T (=DSM 44701T), isolated from a smear-ripened cheese.</title>
        <authorList>
            <consortium name="US DOE Joint Genome Institute (JGI-PGF)"/>
            <person name="Walter F."/>
            <person name="Albersmeier A."/>
            <person name="Kalinowski J."/>
            <person name="Ruckert C."/>
        </authorList>
    </citation>
    <scope>NUCLEOTIDE SEQUENCE</scope>
    <source>
        <strain evidence="5">CGMCC 1.12751</strain>
    </source>
</reference>
<reference evidence="5" key="2">
    <citation type="submission" date="2020-09" db="EMBL/GenBank/DDBJ databases">
        <authorList>
            <person name="Sun Q."/>
            <person name="Zhou Y."/>
        </authorList>
    </citation>
    <scope>NUCLEOTIDE SEQUENCE</scope>
    <source>
        <strain evidence="5">CGMCC 1.12751</strain>
    </source>
</reference>
<dbReference type="Pfam" id="PF00932">
    <property type="entry name" value="LTD"/>
    <property type="match status" value="1"/>
</dbReference>
<dbReference type="SUPFAM" id="SSF74853">
    <property type="entry name" value="Lamin A/C globular tail domain"/>
    <property type="match status" value="1"/>
</dbReference>
<sequence length="774" mass="85867">MKKITTLLLLLLAFTNMYSQDFYDAETVQTIEIVFAESNWDALLDAEKAGDNNYTEAVSVTINGTTFNQVGVKYKGNSSYNANQTKNPFHIELDTYVDQNYGGYTDIKLSNVIFDPSFVREAVAYNIVRNYMDAPQANYANIYVNGTLIGLYTNVESISKKFVNNHFGSNENAFFSCSPPDGAGPQSTNLPNLSYLGTSSSSYDDAYEIKSDDDDDPTVAEAHWDDLITLTNTLNNNVTDIETVLDVDRAIWMLAFDNVMVNLDSYIGQFKQNYYLYKDDSDRFNAVVWDLNMSFGTFSQTGESSGGPGGPGGPGSGLNSTTEKAQLDHLLHDTSSDFPLVSELLAIPRYKKMYLAHYKTILTEQITNSNYLTLANDYQSIIDASVQADVNKFYTYAQFNSNINSDVNLGTNTASGLTLLMNARGTYLSALSDFTVTQPTISDIMEDNSNPEIGSVINITSNVVNTNSDAVFLGYRTNQNAPFTKTLMYDDGAHNDGNANDGVYGLDLTISEEYTQYYIYAENNNIGAFSPARAEHEFYTINATYQTLTIGDLVINEIMASNETTVTDQDGEYDDWLELYNNSSETLSLDNLYLSDDPTDLLAWQFPSGITIAPNSYLIVWCDKDDDQDGLHADIKFSAGGESAILSYADGTIIEDITFGEQEDDMGYARIPNGTGSFVIQAPTFGANNETLSVENYSLLDTLKVFPNPTNNLLTIQNTSDSIESITVYNMQGQLLFQNKYNNSNRIELDFSSYSKGVYMVHVNNTTTLKIIRN</sequence>
<dbReference type="Gene3D" id="2.60.40.1260">
    <property type="entry name" value="Lamin Tail domain"/>
    <property type="match status" value="1"/>
</dbReference>
<evidence type="ECO:0000256" key="3">
    <source>
        <dbReference type="SAM" id="SignalP"/>
    </source>
</evidence>
<feature type="region of interest" description="Disordered" evidence="2">
    <location>
        <begin position="300"/>
        <end position="321"/>
    </location>
</feature>
<dbReference type="PANTHER" id="PTHR40050">
    <property type="entry name" value="INNER SPORE COAT PROTEIN H"/>
    <property type="match status" value="1"/>
</dbReference>
<evidence type="ECO:0000259" key="4">
    <source>
        <dbReference type="PROSITE" id="PS51841"/>
    </source>
</evidence>
<comment type="caution">
    <text evidence="5">The sequence shown here is derived from an EMBL/GenBank/DDBJ whole genome shotgun (WGS) entry which is preliminary data.</text>
</comment>
<dbReference type="PROSITE" id="PS51841">
    <property type="entry name" value="LTD"/>
    <property type="match status" value="1"/>
</dbReference>
<dbReference type="AlphaFoldDB" id="A0A917LV09"/>